<proteinExistence type="predicted"/>
<evidence type="ECO:0000313" key="2">
    <source>
        <dbReference type="Proteomes" id="UP000499080"/>
    </source>
</evidence>
<feature type="non-terminal residue" evidence="1">
    <location>
        <position position="1"/>
    </location>
</feature>
<name>A0A4Y2MV34_ARAVE</name>
<gene>
    <name evidence="1" type="ORF">AVEN_267998_1</name>
</gene>
<reference evidence="1 2" key="1">
    <citation type="journal article" date="2019" name="Sci. Rep.">
        <title>Orb-weaving spider Araneus ventricosus genome elucidates the spidroin gene catalogue.</title>
        <authorList>
            <person name="Kono N."/>
            <person name="Nakamura H."/>
            <person name="Ohtoshi R."/>
            <person name="Moran D.A.P."/>
            <person name="Shinohara A."/>
            <person name="Yoshida Y."/>
            <person name="Fujiwara M."/>
            <person name="Mori M."/>
            <person name="Tomita M."/>
            <person name="Arakawa K."/>
        </authorList>
    </citation>
    <scope>NUCLEOTIDE SEQUENCE [LARGE SCALE GENOMIC DNA]</scope>
</reference>
<organism evidence="1 2">
    <name type="scientific">Araneus ventricosus</name>
    <name type="common">Orbweaver spider</name>
    <name type="synonym">Epeira ventricosa</name>
    <dbReference type="NCBI Taxonomy" id="182803"/>
    <lineage>
        <taxon>Eukaryota</taxon>
        <taxon>Metazoa</taxon>
        <taxon>Ecdysozoa</taxon>
        <taxon>Arthropoda</taxon>
        <taxon>Chelicerata</taxon>
        <taxon>Arachnida</taxon>
        <taxon>Araneae</taxon>
        <taxon>Araneomorphae</taxon>
        <taxon>Entelegynae</taxon>
        <taxon>Araneoidea</taxon>
        <taxon>Araneidae</taxon>
        <taxon>Araneus</taxon>
    </lineage>
</organism>
<protein>
    <submittedName>
        <fullName evidence="1">Uncharacterized protein</fullName>
    </submittedName>
</protein>
<comment type="caution">
    <text evidence="1">The sequence shown here is derived from an EMBL/GenBank/DDBJ whole genome shotgun (WGS) entry which is preliminary data.</text>
</comment>
<dbReference type="Proteomes" id="UP000499080">
    <property type="component" value="Unassembled WGS sequence"/>
</dbReference>
<dbReference type="AlphaFoldDB" id="A0A4Y2MV34"/>
<evidence type="ECO:0000313" key="1">
    <source>
        <dbReference type="EMBL" id="GBN30220.1"/>
    </source>
</evidence>
<dbReference type="EMBL" id="BGPR01205982">
    <property type="protein sequence ID" value="GBN30220.1"/>
    <property type="molecule type" value="Genomic_DNA"/>
</dbReference>
<sequence length="20" mass="2294">SEIEVASTECNRGIGIWWWG</sequence>
<keyword evidence="2" id="KW-1185">Reference proteome</keyword>
<accession>A0A4Y2MV34</accession>